<feature type="compositionally biased region" description="Basic and acidic residues" evidence="2">
    <location>
        <begin position="131"/>
        <end position="141"/>
    </location>
</feature>
<evidence type="ECO:0000313" key="3">
    <source>
        <dbReference type="EMBL" id="KEQ74568.1"/>
    </source>
</evidence>
<dbReference type="STRING" id="1043004.A0A074WN56"/>
<dbReference type="OrthoDB" id="3939134at2759"/>
<feature type="coiled-coil region" evidence="1">
    <location>
        <begin position="649"/>
        <end position="680"/>
    </location>
</feature>
<reference evidence="3 4" key="1">
    <citation type="journal article" date="2014" name="BMC Genomics">
        <title>Genome sequencing of four Aureobasidium pullulans varieties: biotechnological potential, stress tolerance, and description of new species.</title>
        <authorList>
            <person name="Gostin Ar C."/>
            <person name="Ohm R.A."/>
            <person name="Kogej T."/>
            <person name="Sonjak S."/>
            <person name="Turk M."/>
            <person name="Zajc J."/>
            <person name="Zalar P."/>
            <person name="Grube M."/>
            <person name="Sun H."/>
            <person name="Han J."/>
            <person name="Sharma A."/>
            <person name="Chiniquy J."/>
            <person name="Ngan C.Y."/>
            <person name="Lipzen A."/>
            <person name="Barry K."/>
            <person name="Grigoriev I.V."/>
            <person name="Gunde-Cimerman N."/>
        </authorList>
    </citation>
    <scope>NUCLEOTIDE SEQUENCE [LARGE SCALE GENOMIC DNA]</scope>
    <source>
        <strain evidence="3 4">CBS 147.97</strain>
    </source>
</reference>
<dbReference type="GeneID" id="25413452"/>
<feature type="region of interest" description="Disordered" evidence="2">
    <location>
        <begin position="220"/>
        <end position="239"/>
    </location>
</feature>
<dbReference type="Proteomes" id="UP000027730">
    <property type="component" value="Unassembled WGS sequence"/>
</dbReference>
<protein>
    <submittedName>
        <fullName evidence="3">Uncharacterized protein</fullName>
    </submittedName>
</protein>
<sequence>MPESEGPEEQSYAPVALINSVIIPSPDTSCLPGKLASTVPGKLKRPSLNQSHRGTTLVPRGDVFAIDALPGPNLQSSSSLPRREPSRRSKRIASPRRQQRQIRTASRLNGFDTDASSNRVVESHSTMNRAHPKDRPQEPSRKRQKLESTPVTRHQLHRSAPTMHMSDQEREESSAPTSTRGKRTTRSTKEPELLAFDLTRRRQVVEVVIDNAASIQRLSHNAHTGNQPPSRPAVVQNPKPTVKFPVLSTSVLHDQDYTDSTQEAGSKNSPSNEANDVQSIVVEQGPEPPREDSALFASNTPPARDARAQAELRSQDIRRAHELYDTDGLRLMSESPIAQTEDFRYEADSSKDVLMPEQLNRALENAHDIHRDAEDESLCKEFDGVRILKDYDSLKSIIGQWRTAQDYGQTDELIQLSNHITKEAKAILTKPGWDRRKGLSYIHTRVLPTLVRTLYISLAYYLAEVNTMKRMSYEQLNASKSVVKAIVHLVNRVKYARPTYHRSQDVISMVARIKETAEIFDRLLRAYRQQKAVADSAQWQQTQELRQEVCDREEAFELELREWRQRWRVLHDQRLGAEMEGRTLLNREQGHHLRHIPLDNPHVLPPYWDAEAHVAFLVDGLQRFAGPNVYREIFREYCVYSGPLRAFNVAEIIDKAVSLKQQLVKLAEEDEEEVDQWVNAIFDPRVPPEGLRRGGHHFQG</sequence>
<evidence type="ECO:0000313" key="4">
    <source>
        <dbReference type="Proteomes" id="UP000027730"/>
    </source>
</evidence>
<dbReference type="RefSeq" id="XP_013428669.1">
    <property type="nucleotide sequence ID" value="XM_013573215.1"/>
</dbReference>
<gene>
    <name evidence="3" type="ORF">M436DRAFT_62945</name>
</gene>
<feature type="region of interest" description="Disordered" evidence="2">
    <location>
        <begin position="29"/>
        <end position="56"/>
    </location>
</feature>
<organism evidence="3 4">
    <name type="scientific">Aureobasidium namibiae CBS 147.97</name>
    <dbReference type="NCBI Taxonomy" id="1043004"/>
    <lineage>
        <taxon>Eukaryota</taxon>
        <taxon>Fungi</taxon>
        <taxon>Dikarya</taxon>
        <taxon>Ascomycota</taxon>
        <taxon>Pezizomycotina</taxon>
        <taxon>Dothideomycetes</taxon>
        <taxon>Dothideomycetidae</taxon>
        <taxon>Dothideales</taxon>
        <taxon>Saccotheciaceae</taxon>
        <taxon>Aureobasidium</taxon>
    </lineage>
</organism>
<evidence type="ECO:0000256" key="2">
    <source>
        <dbReference type="SAM" id="MobiDB-lite"/>
    </source>
</evidence>
<feature type="compositionally biased region" description="Basic residues" evidence="2">
    <location>
        <begin position="88"/>
        <end position="100"/>
    </location>
</feature>
<keyword evidence="1" id="KW-0175">Coiled coil</keyword>
<dbReference type="HOGENOM" id="CLU_364450_0_0_1"/>
<keyword evidence="4" id="KW-1185">Reference proteome</keyword>
<dbReference type="AlphaFoldDB" id="A0A074WN56"/>
<evidence type="ECO:0000256" key="1">
    <source>
        <dbReference type="SAM" id="Coils"/>
    </source>
</evidence>
<feature type="region of interest" description="Disordered" evidence="2">
    <location>
        <begin position="257"/>
        <end position="276"/>
    </location>
</feature>
<feature type="compositionally biased region" description="Polar residues" evidence="2">
    <location>
        <begin position="114"/>
        <end position="128"/>
    </location>
</feature>
<feature type="region of interest" description="Disordered" evidence="2">
    <location>
        <begin position="284"/>
        <end position="308"/>
    </location>
</feature>
<accession>A0A074WN56</accession>
<name>A0A074WN56_9PEZI</name>
<proteinExistence type="predicted"/>
<feature type="region of interest" description="Disordered" evidence="2">
    <location>
        <begin position="68"/>
        <end position="194"/>
    </location>
</feature>
<dbReference type="EMBL" id="KL584707">
    <property type="protein sequence ID" value="KEQ74568.1"/>
    <property type="molecule type" value="Genomic_DNA"/>
</dbReference>